<evidence type="ECO:0000256" key="3">
    <source>
        <dbReference type="SAM" id="MobiDB-lite"/>
    </source>
</evidence>
<sequence>MELEWTGGDPVKLAETVQKRLAKGDLQATLDLVRFASSLQDCVVSWNHIIDHFMTEGRATQALKIYNEMKKRGQKPDAYTYMIVLRGLGNHAHHSSSVGNALAVYHSMSAPNSPVPPSVMHSNAVLRVCSRANDMDALWGVAAKLPEKGPGAADAFTYTTILQAIRNHALITPDGMSEDDVAHKREEAIVDGRRMWVDIVAKWRSGDIIIDEPLVCAMGQLLLIGKRPRDWDDVLSLFAQTMDIPRLLRHLGDDRKAKMPLPTTPQDMKTEDSTQIDPTDNMRRGGEFDPVELGKTVGRGRRSMAFAKPGNSSLSVILHSCWKMVAKKAAEDYFHLLTDSDSWGIAPDEANLHMYLRILRQARASAAAVEFLKDEFDGGRFRIGMKPQAKTFRIAMSTCVRDKNNPNVLDHANSILDMMATFLADLDMRTLAMYTRLLMSVSQTDQLLKSLERLGPHFVNVKRMLRNDERKPLAQEDWDAALEFLYGMISCYDRLKNKRDLPQEHYAVLMERKAKIHAFYGREILKREKRQGKDVRNPELNPGRRVELKAKRRREEESMGQVNEED</sequence>
<gene>
    <name evidence="4" type="primary">PCMP-E91</name>
    <name evidence="4" type="ORF">DBV05_g1368</name>
</gene>
<feature type="region of interest" description="Disordered" evidence="3">
    <location>
        <begin position="256"/>
        <end position="293"/>
    </location>
</feature>
<evidence type="ECO:0000256" key="2">
    <source>
        <dbReference type="PROSITE-ProRule" id="PRU00708"/>
    </source>
</evidence>
<proteinExistence type="predicted"/>
<dbReference type="InterPro" id="IPR002885">
    <property type="entry name" value="PPR_rpt"/>
</dbReference>
<dbReference type="Gene3D" id="1.25.40.10">
    <property type="entry name" value="Tetratricopeptide repeat domain"/>
    <property type="match status" value="1"/>
</dbReference>
<feature type="region of interest" description="Disordered" evidence="3">
    <location>
        <begin position="530"/>
        <end position="566"/>
    </location>
</feature>
<name>A0A5N5DPU1_9PEZI</name>
<organism evidence="4 5">
    <name type="scientific">Lasiodiplodia theobromae</name>
    <dbReference type="NCBI Taxonomy" id="45133"/>
    <lineage>
        <taxon>Eukaryota</taxon>
        <taxon>Fungi</taxon>
        <taxon>Dikarya</taxon>
        <taxon>Ascomycota</taxon>
        <taxon>Pezizomycotina</taxon>
        <taxon>Dothideomycetes</taxon>
        <taxon>Dothideomycetes incertae sedis</taxon>
        <taxon>Botryosphaeriales</taxon>
        <taxon>Botryosphaeriaceae</taxon>
        <taxon>Lasiodiplodia</taxon>
    </lineage>
</organism>
<feature type="repeat" description="PPR" evidence="2">
    <location>
        <begin position="42"/>
        <end position="76"/>
    </location>
</feature>
<dbReference type="PANTHER" id="PTHR47942">
    <property type="entry name" value="TETRATRICOPEPTIDE REPEAT (TPR)-LIKE SUPERFAMILY PROTEIN-RELATED"/>
    <property type="match status" value="1"/>
</dbReference>
<dbReference type="Pfam" id="PF13041">
    <property type="entry name" value="PPR_2"/>
    <property type="match status" value="1"/>
</dbReference>
<dbReference type="PROSITE" id="PS51375">
    <property type="entry name" value="PPR"/>
    <property type="match status" value="1"/>
</dbReference>
<evidence type="ECO:0000256" key="1">
    <source>
        <dbReference type="ARBA" id="ARBA00022737"/>
    </source>
</evidence>
<dbReference type="InterPro" id="IPR051222">
    <property type="entry name" value="PPR/CCM1_RNA-binding"/>
</dbReference>
<feature type="compositionally biased region" description="Basic and acidic residues" evidence="3">
    <location>
        <begin position="530"/>
        <end position="557"/>
    </location>
</feature>
<dbReference type="NCBIfam" id="TIGR00756">
    <property type="entry name" value="PPR"/>
    <property type="match status" value="1"/>
</dbReference>
<dbReference type="InterPro" id="IPR011990">
    <property type="entry name" value="TPR-like_helical_dom_sf"/>
</dbReference>
<evidence type="ECO:0000313" key="5">
    <source>
        <dbReference type="Proteomes" id="UP000325902"/>
    </source>
</evidence>
<dbReference type="PANTHER" id="PTHR47942:SF63">
    <property type="entry name" value="PENTATRICOPEPTIDE REPEAT-CONTAINING PROTEIN"/>
    <property type="match status" value="1"/>
</dbReference>
<dbReference type="EMBL" id="VCHE01000005">
    <property type="protein sequence ID" value="KAB2579955.1"/>
    <property type="molecule type" value="Genomic_DNA"/>
</dbReference>
<keyword evidence="5" id="KW-1185">Reference proteome</keyword>
<accession>A0A5N5DPU1</accession>
<evidence type="ECO:0000313" key="4">
    <source>
        <dbReference type="EMBL" id="KAB2579955.1"/>
    </source>
</evidence>
<dbReference type="Proteomes" id="UP000325902">
    <property type="component" value="Unassembled WGS sequence"/>
</dbReference>
<keyword evidence="1" id="KW-0677">Repeat</keyword>
<dbReference type="AlphaFoldDB" id="A0A5N5DPU1"/>
<comment type="caution">
    <text evidence="4">The sequence shown here is derived from an EMBL/GenBank/DDBJ whole genome shotgun (WGS) entry which is preliminary data.</text>
</comment>
<protein>
    <submittedName>
        <fullName evidence="4">Pentatricopeptide repeat-containing protein</fullName>
    </submittedName>
</protein>
<reference evidence="4 5" key="1">
    <citation type="journal article" date="2019" name="Sci. Rep.">
        <title>A multi-omics analysis of the grapevine pathogen Lasiodiplodia theobromae reveals that temperature affects the expression of virulence- and pathogenicity-related genes.</title>
        <authorList>
            <person name="Felix C."/>
            <person name="Meneses R."/>
            <person name="Goncalves M.F.M."/>
            <person name="Tilleman L."/>
            <person name="Duarte A.S."/>
            <person name="Jorrin-Novo J.V."/>
            <person name="Van de Peer Y."/>
            <person name="Deforce D."/>
            <person name="Van Nieuwerburgh F."/>
            <person name="Esteves A.C."/>
            <person name="Alves A."/>
        </authorList>
    </citation>
    <scope>NUCLEOTIDE SEQUENCE [LARGE SCALE GENOMIC DNA]</scope>
    <source>
        <strain evidence="4 5">LA-SOL3</strain>
    </source>
</reference>
<dbReference type="OrthoDB" id="185373at2759"/>